<evidence type="ECO:0000313" key="3">
    <source>
        <dbReference type="Proteomes" id="UP001432027"/>
    </source>
</evidence>
<evidence type="ECO:0000256" key="1">
    <source>
        <dbReference type="SAM" id="Phobius"/>
    </source>
</evidence>
<keyword evidence="1" id="KW-0812">Transmembrane</keyword>
<gene>
    <name evidence="2" type="ORF">PENTCL1PPCAC_14480</name>
</gene>
<keyword evidence="3" id="KW-1185">Reference proteome</keyword>
<keyword evidence="1" id="KW-1133">Transmembrane helix</keyword>
<evidence type="ECO:0008006" key="4">
    <source>
        <dbReference type="Google" id="ProtNLM"/>
    </source>
</evidence>
<sequence>RFQWTSTPALVHQTSLAAATLLCNIAICVLLMRIRREHSTKMKSRPEQGLLLSSSISLLMHLLNDSIVVSRHYYYYLKLSYFVPLTIAVATTLPFWTMILLA</sequence>
<feature type="transmembrane region" description="Helical" evidence="1">
    <location>
        <begin position="81"/>
        <end position="101"/>
    </location>
</feature>
<keyword evidence="1" id="KW-0472">Membrane</keyword>
<dbReference type="Proteomes" id="UP001432027">
    <property type="component" value="Unassembled WGS sequence"/>
</dbReference>
<accession>A0AAV5TAX4</accession>
<proteinExistence type="predicted"/>
<name>A0AAV5TAX4_9BILA</name>
<dbReference type="EMBL" id="BTSX01000004">
    <property type="protein sequence ID" value="GMS92305.1"/>
    <property type="molecule type" value="Genomic_DNA"/>
</dbReference>
<comment type="caution">
    <text evidence="2">The sequence shown here is derived from an EMBL/GenBank/DDBJ whole genome shotgun (WGS) entry which is preliminary data.</text>
</comment>
<feature type="transmembrane region" description="Helical" evidence="1">
    <location>
        <begin position="16"/>
        <end position="34"/>
    </location>
</feature>
<reference evidence="2" key="1">
    <citation type="submission" date="2023-10" db="EMBL/GenBank/DDBJ databases">
        <title>Genome assembly of Pristionchus species.</title>
        <authorList>
            <person name="Yoshida K."/>
            <person name="Sommer R.J."/>
        </authorList>
    </citation>
    <scope>NUCLEOTIDE SEQUENCE</scope>
    <source>
        <strain evidence="2">RS0144</strain>
    </source>
</reference>
<feature type="non-terminal residue" evidence="2">
    <location>
        <position position="1"/>
    </location>
</feature>
<dbReference type="AlphaFoldDB" id="A0AAV5TAX4"/>
<protein>
    <recommendedName>
        <fullName evidence="4">G protein-coupled receptor</fullName>
    </recommendedName>
</protein>
<organism evidence="2 3">
    <name type="scientific">Pristionchus entomophagus</name>
    <dbReference type="NCBI Taxonomy" id="358040"/>
    <lineage>
        <taxon>Eukaryota</taxon>
        <taxon>Metazoa</taxon>
        <taxon>Ecdysozoa</taxon>
        <taxon>Nematoda</taxon>
        <taxon>Chromadorea</taxon>
        <taxon>Rhabditida</taxon>
        <taxon>Rhabditina</taxon>
        <taxon>Diplogasteromorpha</taxon>
        <taxon>Diplogasteroidea</taxon>
        <taxon>Neodiplogasteridae</taxon>
        <taxon>Pristionchus</taxon>
    </lineage>
</organism>
<feature type="non-terminal residue" evidence="2">
    <location>
        <position position="102"/>
    </location>
</feature>
<evidence type="ECO:0000313" key="2">
    <source>
        <dbReference type="EMBL" id="GMS92305.1"/>
    </source>
</evidence>